<dbReference type="EMBL" id="PZQS01000014">
    <property type="protein sequence ID" value="PVD19106.1"/>
    <property type="molecule type" value="Genomic_DNA"/>
</dbReference>
<reference evidence="1 2" key="1">
    <citation type="submission" date="2018-04" db="EMBL/GenBank/DDBJ databases">
        <title>The genome of golden apple snail Pomacea canaliculata provides insight into stress tolerance and invasive adaptation.</title>
        <authorList>
            <person name="Liu C."/>
            <person name="Liu B."/>
            <person name="Ren Y."/>
            <person name="Zhang Y."/>
            <person name="Wang H."/>
            <person name="Li S."/>
            <person name="Jiang F."/>
            <person name="Yin L."/>
            <person name="Zhang G."/>
            <person name="Qian W."/>
            <person name="Fan W."/>
        </authorList>
    </citation>
    <scope>NUCLEOTIDE SEQUENCE [LARGE SCALE GENOMIC DNA]</scope>
    <source>
        <strain evidence="1">SZHN2017</strain>
        <tissue evidence="1">Muscle</tissue>
    </source>
</reference>
<keyword evidence="2" id="KW-1185">Reference proteome</keyword>
<gene>
    <name evidence="1" type="ORF">C0Q70_21665</name>
</gene>
<dbReference type="AlphaFoldDB" id="A0A2T7ND56"/>
<evidence type="ECO:0000313" key="2">
    <source>
        <dbReference type="Proteomes" id="UP000245119"/>
    </source>
</evidence>
<comment type="caution">
    <text evidence="1">The sequence shown here is derived from an EMBL/GenBank/DDBJ whole genome shotgun (WGS) entry which is preliminary data.</text>
</comment>
<protein>
    <submittedName>
        <fullName evidence="1">Uncharacterized protein</fullName>
    </submittedName>
</protein>
<sequence length="159" mass="17503">MHHEELLMKAADLLARAEEDGGRLISQMLLDQDFSHNEKCMYQLCNVTFLCFDPLVETQWKRFVEQLIANLKALGAELGDGGTRVRLGRSSHGNVILPNGIFIPGLDFNDILDILGGYGKGLYSLLIPVLTRRGRDVGTTVSGSFTTSSSIKSCRCPES</sequence>
<evidence type="ECO:0000313" key="1">
    <source>
        <dbReference type="EMBL" id="PVD19106.1"/>
    </source>
</evidence>
<organism evidence="1 2">
    <name type="scientific">Pomacea canaliculata</name>
    <name type="common">Golden apple snail</name>
    <dbReference type="NCBI Taxonomy" id="400727"/>
    <lineage>
        <taxon>Eukaryota</taxon>
        <taxon>Metazoa</taxon>
        <taxon>Spiralia</taxon>
        <taxon>Lophotrochozoa</taxon>
        <taxon>Mollusca</taxon>
        <taxon>Gastropoda</taxon>
        <taxon>Caenogastropoda</taxon>
        <taxon>Architaenioglossa</taxon>
        <taxon>Ampullarioidea</taxon>
        <taxon>Ampullariidae</taxon>
        <taxon>Pomacea</taxon>
    </lineage>
</organism>
<accession>A0A2T7ND56</accession>
<name>A0A2T7ND56_POMCA</name>
<dbReference type="Proteomes" id="UP000245119">
    <property type="component" value="Linkage Group LG14"/>
</dbReference>
<proteinExistence type="predicted"/>